<organism evidence="1">
    <name type="scientific">Jingmen tick virus</name>
    <dbReference type="NCBI Taxonomy" id="1172985"/>
    <lineage>
        <taxon>Viruses</taxon>
        <taxon>Riboviria</taxon>
        <taxon>Orthornavirae</taxon>
        <taxon>Kitrinoviricota</taxon>
        <taxon>Flasuviricetes</taxon>
        <taxon>Amarillovirales</taxon>
        <taxon>Flaviviridae</taxon>
        <taxon>Jingmenvirus group</taxon>
    </lineage>
</organism>
<dbReference type="EMBL" id="MN095534">
    <property type="protein sequence ID" value="QFR36178.1"/>
    <property type="molecule type" value="Genomic_RNA"/>
</dbReference>
<name>A0A5P8N739_9FLAV</name>
<protein>
    <submittedName>
        <fullName evidence="1">Capsid protein</fullName>
    </submittedName>
</protein>
<evidence type="ECO:0000313" key="1">
    <source>
        <dbReference type="EMBL" id="QFR36178.1"/>
    </source>
</evidence>
<sequence length="265" mass="29398">MQATIWITVIVLLAAFSDQATEEVNWDNLKLLGQQLQSGIDKKNPGKAKYFAELIIKALPSDETTYYAGVRTGQEVSLTMGAASTIIGSSADIRVNQWTRAAGEYLSIDRYIPGLTLLVTGEEVLSDLMEFGWSYRMHPSGHHPVYAATKTLPGKGGHYTGGRMYNDQYAAHYDNHVKQAMVAVHPHQTDIETMSKHDPINIVYADLTPRSVGGRIEHILVVKAHETVQGKNIKAVWGDKTNCETCNPDYQVFLNRGENTRPAPR</sequence>
<accession>A0A5P8N739</accession>
<reference evidence="1" key="1">
    <citation type="journal article" date="2019" name="MSphere">
        <title>Insights into Jingmenviruses host range, genetic diversity and geographical distribution.</title>
        <authorList>
            <person name="Temmam S."/>
            <person name="Bigot T."/>
            <person name="Chretien D."/>
            <person name="Gondard M."/>
            <person name="Perot P."/>
            <person name="Dufour E."/>
            <person name="Petres S."/>
            <person name="Devillers E."/>
            <person name="Hoem T."/>
            <person name="Pinarello V."/>
            <person name="Hul V."/>
            <person name="Vongphayloth K."/>
            <person name="Hertz J.C."/>
            <person name="Loiseau I."/>
            <person name="Dumarest M."/>
            <person name="Ramirez M."/>
            <person name="Duong V."/>
            <person name="Vayssier-Taussat M."/>
            <person name="Grandadam M."/>
            <person name="Albina E."/>
            <person name="Dussart P."/>
            <person name="Moutailler S."/>
            <person name="Cappelle J."/>
            <person name="Brey P.T."/>
            <person name="Eloit M."/>
        </authorList>
    </citation>
    <scope>NUCLEOTIDE SEQUENCE</scope>
    <source>
        <strain evidence="1">JMTV/Pteropus lylei/Cambodia</strain>
    </source>
</reference>
<proteinExistence type="predicted"/>